<dbReference type="Gramene" id="EOY02376">
    <property type="protein sequence ID" value="EOY02376"/>
    <property type="gene ID" value="TCM_016873"/>
</dbReference>
<dbReference type="InterPro" id="IPR000477">
    <property type="entry name" value="RT_dom"/>
</dbReference>
<protein>
    <submittedName>
        <fullName evidence="3">LINE-type retrotransposon LIb DNA, Insertion at the S11 site-like protein</fullName>
    </submittedName>
</protein>
<dbReference type="AlphaFoldDB" id="A0A061EBR6"/>
<feature type="domain" description="RNase H type-1" evidence="2">
    <location>
        <begin position="515"/>
        <end position="620"/>
    </location>
</feature>
<dbReference type="eggNOG" id="KOG1075">
    <property type="taxonomic scope" value="Eukaryota"/>
</dbReference>
<evidence type="ECO:0000259" key="2">
    <source>
        <dbReference type="PROSITE" id="PS50879"/>
    </source>
</evidence>
<proteinExistence type="predicted"/>
<reference evidence="3 4" key="1">
    <citation type="journal article" date="2013" name="Genome Biol.">
        <title>The genome sequence of the most widely cultivated cacao type and its use to identify candidate genes regulating pod color.</title>
        <authorList>
            <person name="Motamayor J.C."/>
            <person name="Mockaitis K."/>
            <person name="Schmutz J."/>
            <person name="Haiminen N."/>
            <person name="Iii D.L."/>
            <person name="Cornejo O."/>
            <person name="Findley S.D."/>
            <person name="Zheng P."/>
            <person name="Utro F."/>
            <person name="Royaert S."/>
            <person name="Saski C."/>
            <person name="Jenkins J."/>
            <person name="Podicheti R."/>
            <person name="Zhao M."/>
            <person name="Scheffler B.E."/>
            <person name="Stack J.C."/>
            <person name="Feltus F.A."/>
            <person name="Mustiga G.M."/>
            <person name="Amores F."/>
            <person name="Phillips W."/>
            <person name="Marelli J.P."/>
            <person name="May G.D."/>
            <person name="Shapiro H."/>
            <person name="Ma J."/>
            <person name="Bustamante C.D."/>
            <person name="Schnell R.J."/>
            <person name="Main D."/>
            <person name="Gilbert D."/>
            <person name="Parida L."/>
            <person name="Kuhn D.N."/>
        </authorList>
    </citation>
    <scope>NUCLEOTIDE SEQUENCE [LARGE SCALE GENOMIC DNA]</scope>
    <source>
        <strain evidence="4">cv. Matina 1-6</strain>
    </source>
</reference>
<keyword evidence="4" id="KW-1185">Reference proteome</keyword>
<dbReference type="InterPro" id="IPR002156">
    <property type="entry name" value="RNaseH_domain"/>
</dbReference>
<feature type="domain" description="Reverse transcriptase" evidence="1">
    <location>
        <begin position="51"/>
        <end position="332"/>
    </location>
</feature>
<dbReference type="OMA" id="LAHETAY"/>
<dbReference type="PROSITE" id="PS50878">
    <property type="entry name" value="RT_POL"/>
    <property type="match status" value="1"/>
</dbReference>
<evidence type="ECO:0000313" key="4">
    <source>
        <dbReference type="Proteomes" id="UP000026915"/>
    </source>
</evidence>
<name>A0A061EBR6_THECC</name>
<evidence type="ECO:0000313" key="3">
    <source>
        <dbReference type="EMBL" id="EOY02376.1"/>
    </source>
</evidence>
<sequence>MKRLVDKEEVREALFAMKPIKALGLDGFPALFFQSQWQQVVGQKLFEYVQNVFNGTEIGSNMCSSLIVLIPKGEAPEYSSQCRPISLLPVIFKVLVKVVANRLKPFMNLLIEETQASFILETHIVDNIIVVQEVVHSFHEKQGRRGWMMVKIDLEKAYDRLRWEFIYDSLVEAQIPENIIDILIRSWNAHSSHILWNGTCFEKFFPSRGVRLGDPLAPYLFVLCIEKLAHGIKQAVEQEMWKPIRLGKHGPPLTYLFFMDDLILLAEASESQMEVIKGVLEDFCACLRGKVCIAKSTFFCSKNVPMELNIKVKDCSGFSYSDSMGKYIGVPLLHGRKTAHIYKSLIDKVRSRLCAWKASSLSSTGRLTLVQSVLTSIPLYTMQTISIPLEICKKIELLCRNFLWHGDGQSKKVHLLRWSTLCKPKAQGGNQPSFTERLSSCSGPLEESAASRSYTPILSSYIPKMALRREISIKGQLNTIKSMAVTTWNNWLTCPLQNGRPGRQEEILIGWAPPPVDWIALNSDGAYKSGKGVASVGGVLRHSNGSWIIGYGCKSGTSTAYRAELWGVFQGLKLAWDHGYRRIQVQVDNKIVVNALNTQATHPCSNTDVIRAIKALLSRQ</sequence>
<dbReference type="InterPro" id="IPR044730">
    <property type="entry name" value="RNase_H-like_dom_plant"/>
</dbReference>
<dbReference type="SUPFAM" id="SSF56672">
    <property type="entry name" value="DNA/RNA polymerases"/>
    <property type="match status" value="1"/>
</dbReference>
<gene>
    <name evidence="3" type="ORF">TCM_016873</name>
</gene>
<dbReference type="PROSITE" id="PS50879">
    <property type="entry name" value="RNASE_H_1"/>
    <property type="match status" value="1"/>
</dbReference>
<dbReference type="Gene3D" id="3.30.420.10">
    <property type="entry name" value="Ribonuclease H-like superfamily/Ribonuclease H"/>
    <property type="match status" value="1"/>
</dbReference>
<dbReference type="SUPFAM" id="SSF53098">
    <property type="entry name" value="Ribonuclease H-like"/>
    <property type="match status" value="1"/>
</dbReference>
<dbReference type="InterPro" id="IPR036397">
    <property type="entry name" value="RNaseH_sf"/>
</dbReference>
<dbReference type="Proteomes" id="UP000026915">
    <property type="component" value="Chromosome 4"/>
</dbReference>
<dbReference type="InParanoid" id="A0A061EBR6"/>
<dbReference type="HOGENOM" id="CLU_441054_0_0_1"/>
<dbReference type="PANTHER" id="PTHR33116:SF75">
    <property type="entry name" value="RIBONUCLEASE H PROTEIN"/>
    <property type="match status" value="1"/>
</dbReference>
<dbReference type="InterPro" id="IPR012337">
    <property type="entry name" value="RNaseH-like_sf"/>
</dbReference>
<dbReference type="Pfam" id="PF00078">
    <property type="entry name" value="RVT_1"/>
    <property type="match status" value="1"/>
</dbReference>
<dbReference type="Pfam" id="PF13456">
    <property type="entry name" value="RVT_3"/>
    <property type="match status" value="1"/>
</dbReference>
<dbReference type="GO" id="GO:0004523">
    <property type="term" value="F:RNA-DNA hybrid ribonuclease activity"/>
    <property type="evidence" value="ECO:0007669"/>
    <property type="project" value="InterPro"/>
</dbReference>
<dbReference type="CDD" id="cd01650">
    <property type="entry name" value="RT_nLTR_like"/>
    <property type="match status" value="1"/>
</dbReference>
<dbReference type="EMBL" id="CM001882">
    <property type="protein sequence ID" value="EOY02376.1"/>
    <property type="molecule type" value="Genomic_DNA"/>
</dbReference>
<dbReference type="InterPro" id="IPR043502">
    <property type="entry name" value="DNA/RNA_pol_sf"/>
</dbReference>
<organism evidence="3 4">
    <name type="scientific">Theobroma cacao</name>
    <name type="common">Cacao</name>
    <name type="synonym">Cocoa</name>
    <dbReference type="NCBI Taxonomy" id="3641"/>
    <lineage>
        <taxon>Eukaryota</taxon>
        <taxon>Viridiplantae</taxon>
        <taxon>Streptophyta</taxon>
        <taxon>Embryophyta</taxon>
        <taxon>Tracheophyta</taxon>
        <taxon>Spermatophyta</taxon>
        <taxon>Magnoliopsida</taxon>
        <taxon>eudicotyledons</taxon>
        <taxon>Gunneridae</taxon>
        <taxon>Pentapetalae</taxon>
        <taxon>rosids</taxon>
        <taxon>malvids</taxon>
        <taxon>Malvales</taxon>
        <taxon>Malvaceae</taxon>
        <taxon>Byttnerioideae</taxon>
        <taxon>Theobroma</taxon>
    </lineage>
</organism>
<accession>A0A061EBR6</accession>
<evidence type="ECO:0000259" key="1">
    <source>
        <dbReference type="PROSITE" id="PS50878"/>
    </source>
</evidence>
<dbReference type="PANTHER" id="PTHR33116">
    <property type="entry name" value="REVERSE TRANSCRIPTASE ZINC-BINDING DOMAIN-CONTAINING PROTEIN-RELATED-RELATED"/>
    <property type="match status" value="1"/>
</dbReference>
<dbReference type="GO" id="GO:0003676">
    <property type="term" value="F:nucleic acid binding"/>
    <property type="evidence" value="ECO:0007669"/>
    <property type="project" value="InterPro"/>
</dbReference>
<dbReference type="CDD" id="cd06222">
    <property type="entry name" value="RNase_H_like"/>
    <property type="match status" value="1"/>
</dbReference>